<dbReference type="Pfam" id="PF03050">
    <property type="entry name" value="DDE_Tnp_IS66"/>
    <property type="match status" value="1"/>
</dbReference>
<protein>
    <recommendedName>
        <fullName evidence="1">Transposase IS66 central domain-containing protein</fullName>
    </recommendedName>
</protein>
<dbReference type="Proteomes" id="UP001501758">
    <property type="component" value="Unassembled WGS sequence"/>
</dbReference>
<name>A0ABN1J1I4_9FLAO</name>
<feature type="domain" description="Transposase IS66 central" evidence="1">
    <location>
        <begin position="100"/>
        <end position="220"/>
    </location>
</feature>
<dbReference type="EMBL" id="BAAAGE010000003">
    <property type="protein sequence ID" value="GAA0725901.1"/>
    <property type="molecule type" value="Genomic_DNA"/>
</dbReference>
<dbReference type="RefSeq" id="WP_343913297.1">
    <property type="nucleotide sequence ID" value="NZ_BAAAGE010000003.1"/>
</dbReference>
<organism evidence="2 3">
    <name type="scientific">Aquimarina litoralis</name>
    <dbReference type="NCBI Taxonomy" id="584605"/>
    <lineage>
        <taxon>Bacteria</taxon>
        <taxon>Pseudomonadati</taxon>
        <taxon>Bacteroidota</taxon>
        <taxon>Flavobacteriia</taxon>
        <taxon>Flavobacteriales</taxon>
        <taxon>Flavobacteriaceae</taxon>
        <taxon>Aquimarina</taxon>
    </lineage>
</organism>
<sequence>MEVSNTTPESIEVKYKREKQLIEKQQPIRSSLPSHLPRIEEIIEPSKVSPNSKKIGEEVAEILEYNPSSIFVRRIVRSKYIILEDNTIVIGSLPSFPIPKGNAGAGLLAHIMVSKFVHHLPFYRQLQIFKSQQFNISKGTLCNWFNATTKLLESLYDTLQKELLQSNYLQIDESPIGVQDTNKKEKLHMGYHWVHHAPLERLVLFKHAPNRSRNVPEDIL</sequence>
<keyword evidence="3" id="KW-1185">Reference proteome</keyword>
<evidence type="ECO:0000313" key="3">
    <source>
        <dbReference type="Proteomes" id="UP001501758"/>
    </source>
</evidence>
<comment type="caution">
    <text evidence="2">The sequence shown here is derived from an EMBL/GenBank/DDBJ whole genome shotgun (WGS) entry which is preliminary data.</text>
</comment>
<dbReference type="InterPro" id="IPR052344">
    <property type="entry name" value="Transposase-related"/>
</dbReference>
<accession>A0ABN1J1I4</accession>
<dbReference type="PANTHER" id="PTHR33678:SF1">
    <property type="entry name" value="BLL1576 PROTEIN"/>
    <property type="match status" value="1"/>
</dbReference>
<proteinExistence type="predicted"/>
<evidence type="ECO:0000313" key="2">
    <source>
        <dbReference type="EMBL" id="GAA0725901.1"/>
    </source>
</evidence>
<reference evidence="2 3" key="1">
    <citation type="journal article" date="2019" name="Int. J. Syst. Evol. Microbiol.">
        <title>The Global Catalogue of Microorganisms (GCM) 10K type strain sequencing project: providing services to taxonomists for standard genome sequencing and annotation.</title>
        <authorList>
            <consortium name="The Broad Institute Genomics Platform"/>
            <consortium name="The Broad Institute Genome Sequencing Center for Infectious Disease"/>
            <person name="Wu L."/>
            <person name="Ma J."/>
        </authorList>
    </citation>
    <scope>NUCLEOTIDE SEQUENCE [LARGE SCALE GENOMIC DNA]</scope>
    <source>
        <strain evidence="2 3">JCM 15974</strain>
    </source>
</reference>
<dbReference type="PANTHER" id="PTHR33678">
    <property type="entry name" value="BLL1576 PROTEIN"/>
    <property type="match status" value="1"/>
</dbReference>
<gene>
    <name evidence="2" type="ORF">GCM10009430_32250</name>
</gene>
<evidence type="ECO:0000259" key="1">
    <source>
        <dbReference type="Pfam" id="PF03050"/>
    </source>
</evidence>
<dbReference type="InterPro" id="IPR004291">
    <property type="entry name" value="Transposase_IS66_central"/>
</dbReference>